<dbReference type="AlphaFoldDB" id="A0A645II40"/>
<sequence length="61" mass="7073">MAKLRIEWIRSGIGHPARHRRTIEALGLKRLHHVVEHEDTPQIRGMVAQVHHLVQWSVVEG</sequence>
<dbReference type="InterPro" id="IPR036919">
    <property type="entry name" value="Ribo_uL30_ferredoxin-like_sf"/>
</dbReference>
<dbReference type="PANTHER" id="PTHR15892">
    <property type="entry name" value="MITOCHONDRIAL RIBOSOMAL PROTEIN L30"/>
    <property type="match status" value="1"/>
</dbReference>
<proteinExistence type="inferred from homology"/>
<dbReference type="CDD" id="cd01658">
    <property type="entry name" value="Ribosomal_L30"/>
    <property type="match status" value="1"/>
</dbReference>
<organism evidence="5">
    <name type="scientific">bioreactor metagenome</name>
    <dbReference type="NCBI Taxonomy" id="1076179"/>
    <lineage>
        <taxon>unclassified sequences</taxon>
        <taxon>metagenomes</taxon>
        <taxon>ecological metagenomes</taxon>
    </lineage>
</organism>
<evidence type="ECO:0000256" key="1">
    <source>
        <dbReference type="ARBA" id="ARBA00007594"/>
    </source>
</evidence>
<dbReference type="NCBIfam" id="TIGR01308">
    <property type="entry name" value="rpmD_bact"/>
    <property type="match status" value="1"/>
</dbReference>
<evidence type="ECO:0000256" key="2">
    <source>
        <dbReference type="ARBA" id="ARBA00022980"/>
    </source>
</evidence>
<dbReference type="Gene3D" id="3.30.1390.20">
    <property type="entry name" value="Ribosomal protein L30, ferredoxin-like fold domain"/>
    <property type="match status" value="1"/>
</dbReference>
<feature type="domain" description="Large ribosomal subunit protein uL30-like ferredoxin-like fold" evidence="4">
    <location>
        <begin position="4"/>
        <end position="54"/>
    </location>
</feature>
<dbReference type="HAMAP" id="MF_01371_B">
    <property type="entry name" value="Ribosomal_uL30_B"/>
    <property type="match status" value="1"/>
</dbReference>
<dbReference type="InterPro" id="IPR018038">
    <property type="entry name" value="Ribosomal_uL30_CS"/>
</dbReference>
<comment type="caution">
    <text evidence="5">The sequence shown here is derived from an EMBL/GenBank/DDBJ whole genome shotgun (WGS) entry which is preliminary data.</text>
</comment>
<evidence type="ECO:0000256" key="3">
    <source>
        <dbReference type="ARBA" id="ARBA00023274"/>
    </source>
</evidence>
<dbReference type="PIRSF" id="PIRSF002211">
    <property type="entry name" value="Ribosomal_L30_bac-type"/>
    <property type="match status" value="1"/>
</dbReference>
<dbReference type="SUPFAM" id="SSF55129">
    <property type="entry name" value="Ribosomal protein L30p/L7e"/>
    <property type="match status" value="1"/>
</dbReference>
<keyword evidence="3" id="KW-0687">Ribonucleoprotein</keyword>
<dbReference type="GO" id="GO:0003735">
    <property type="term" value="F:structural constituent of ribosome"/>
    <property type="evidence" value="ECO:0007669"/>
    <property type="project" value="InterPro"/>
</dbReference>
<accession>A0A645II40</accession>
<dbReference type="GO" id="GO:0022625">
    <property type="term" value="C:cytosolic large ribosomal subunit"/>
    <property type="evidence" value="ECO:0007669"/>
    <property type="project" value="TreeGrafter"/>
</dbReference>
<evidence type="ECO:0000259" key="4">
    <source>
        <dbReference type="Pfam" id="PF00327"/>
    </source>
</evidence>
<dbReference type="FunFam" id="3.30.1390.20:FF:000001">
    <property type="entry name" value="50S ribosomal protein L30"/>
    <property type="match status" value="1"/>
</dbReference>
<dbReference type="PANTHER" id="PTHR15892:SF2">
    <property type="entry name" value="LARGE RIBOSOMAL SUBUNIT PROTEIN UL30M"/>
    <property type="match status" value="1"/>
</dbReference>
<dbReference type="PROSITE" id="PS00634">
    <property type="entry name" value="RIBOSOMAL_L30"/>
    <property type="match status" value="1"/>
</dbReference>
<name>A0A645II40_9ZZZZ</name>
<dbReference type="InterPro" id="IPR005996">
    <property type="entry name" value="Ribosomal_uL30_bac-type"/>
</dbReference>
<protein>
    <submittedName>
        <fullName evidence="5">50S ribosomal protein L30</fullName>
    </submittedName>
</protein>
<gene>
    <name evidence="5" type="primary">rpmD_49</name>
    <name evidence="5" type="ORF">SDC9_198413</name>
</gene>
<dbReference type="EMBL" id="VSSQ01115253">
    <property type="protein sequence ID" value="MPN50780.1"/>
    <property type="molecule type" value="Genomic_DNA"/>
</dbReference>
<evidence type="ECO:0000313" key="5">
    <source>
        <dbReference type="EMBL" id="MPN50780.1"/>
    </source>
</evidence>
<dbReference type="GO" id="GO:0006412">
    <property type="term" value="P:translation"/>
    <property type="evidence" value="ECO:0007669"/>
    <property type="project" value="InterPro"/>
</dbReference>
<keyword evidence="2 5" id="KW-0689">Ribosomal protein</keyword>
<dbReference type="InterPro" id="IPR016082">
    <property type="entry name" value="Ribosomal_uL30_ferredoxin-like"/>
</dbReference>
<comment type="similarity">
    <text evidence="1">Belongs to the universal ribosomal protein uL30 family.</text>
</comment>
<reference evidence="5" key="1">
    <citation type="submission" date="2019-08" db="EMBL/GenBank/DDBJ databases">
        <authorList>
            <person name="Kucharzyk K."/>
            <person name="Murdoch R.W."/>
            <person name="Higgins S."/>
            <person name="Loffler F."/>
        </authorList>
    </citation>
    <scope>NUCLEOTIDE SEQUENCE</scope>
</reference>
<dbReference type="Pfam" id="PF00327">
    <property type="entry name" value="Ribosomal_L30"/>
    <property type="match status" value="1"/>
</dbReference>